<dbReference type="InterPro" id="IPR008136">
    <property type="entry name" value="CinA_C"/>
</dbReference>
<dbReference type="NCBIfam" id="TIGR00200">
    <property type="entry name" value="cinA_nterm"/>
    <property type="match status" value="1"/>
</dbReference>
<reference evidence="3" key="1">
    <citation type="submission" date="2020-07" db="EMBL/GenBank/DDBJ databases">
        <title>Vallitalea pronyensis genome.</title>
        <authorList>
            <person name="Postec A."/>
        </authorList>
    </citation>
    <scope>NUCLEOTIDE SEQUENCE</scope>
    <source>
        <strain evidence="3">FatNI3</strain>
    </source>
</reference>
<comment type="similarity">
    <text evidence="1">Belongs to the CinA family.</text>
</comment>
<dbReference type="PIRSF" id="PIRSF006728">
    <property type="entry name" value="CinA"/>
    <property type="match status" value="1"/>
</dbReference>
<dbReference type="SUPFAM" id="SSF53218">
    <property type="entry name" value="Molybdenum cofactor biosynthesis proteins"/>
    <property type="match status" value="1"/>
</dbReference>
<proteinExistence type="inferred from homology"/>
<accession>A0A8J8MQ91</accession>
<dbReference type="HAMAP" id="MF_00226_B">
    <property type="entry name" value="CinA_B"/>
    <property type="match status" value="1"/>
</dbReference>
<dbReference type="InterPro" id="IPR008135">
    <property type="entry name" value="Competence-induced_CinA"/>
</dbReference>
<dbReference type="EMBL" id="CP058649">
    <property type="protein sequence ID" value="QUI25704.1"/>
    <property type="molecule type" value="Genomic_DNA"/>
</dbReference>
<dbReference type="InterPro" id="IPR041424">
    <property type="entry name" value="CinA_KH"/>
</dbReference>
<keyword evidence="4" id="KW-1185">Reference proteome</keyword>
<dbReference type="CDD" id="cd00885">
    <property type="entry name" value="cinA"/>
    <property type="match status" value="1"/>
</dbReference>
<dbReference type="InterPro" id="IPR036653">
    <property type="entry name" value="CinA-like_C"/>
</dbReference>
<dbReference type="NCBIfam" id="NF001813">
    <property type="entry name" value="PRK00549.1"/>
    <property type="match status" value="1"/>
</dbReference>
<dbReference type="Pfam" id="PF02464">
    <property type="entry name" value="CinA"/>
    <property type="match status" value="1"/>
</dbReference>
<dbReference type="AlphaFoldDB" id="A0A8J8MQ91"/>
<evidence type="ECO:0000259" key="2">
    <source>
        <dbReference type="SMART" id="SM00852"/>
    </source>
</evidence>
<evidence type="ECO:0000313" key="4">
    <source>
        <dbReference type="Proteomes" id="UP000683246"/>
    </source>
</evidence>
<name>A0A8J8MQ91_9FIRM</name>
<dbReference type="NCBIfam" id="TIGR00199">
    <property type="entry name" value="PncC_domain"/>
    <property type="match status" value="1"/>
</dbReference>
<dbReference type="PANTHER" id="PTHR13939:SF0">
    <property type="entry name" value="NMN AMIDOHYDROLASE-LIKE PROTEIN YFAY"/>
    <property type="match status" value="1"/>
</dbReference>
<dbReference type="Pfam" id="PF00994">
    <property type="entry name" value="MoCF_biosynth"/>
    <property type="match status" value="1"/>
</dbReference>
<dbReference type="SUPFAM" id="SSF142433">
    <property type="entry name" value="CinA-like"/>
    <property type="match status" value="1"/>
</dbReference>
<dbReference type="InterPro" id="IPR050101">
    <property type="entry name" value="CinA"/>
</dbReference>
<dbReference type="InterPro" id="IPR036425">
    <property type="entry name" value="MoaB/Mog-like_dom_sf"/>
</dbReference>
<gene>
    <name evidence="1" type="primary">cinA</name>
    <name evidence="3" type="ORF">HZI73_12430</name>
</gene>
<dbReference type="Gene3D" id="3.30.70.2860">
    <property type="match status" value="1"/>
</dbReference>
<organism evidence="3 4">
    <name type="scientific">Vallitalea pronyensis</name>
    <dbReference type="NCBI Taxonomy" id="1348613"/>
    <lineage>
        <taxon>Bacteria</taxon>
        <taxon>Bacillati</taxon>
        <taxon>Bacillota</taxon>
        <taxon>Clostridia</taxon>
        <taxon>Lachnospirales</taxon>
        <taxon>Vallitaleaceae</taxon>
        <taxon>Vallitalea</taxon>
    </lineage>
</organism>
<dbReference type="Pfam" id="PF18146">
    <property type="entry name" value="CinA_KH"/>
    <property type="match status" value="1"/>
</dbReference>
<dbReference type="Proteomes" id="UP000683246">
    <property type="component" value="Chromosome"/>
</dbReference>
<dbReference type="SMART" id="SM00852">
    <property type="entry name" value="MoCF_biosynth"/>
    <property type="match status" value="1"/>
</dbReference>
<evidence type="ECO:0000313" key="3">
    <source>
        <dbReference type="EMBL" id="QUI25704.1"/>
    </source>
</evidence>
<feature type="domain" description="MoaB/Mog" evidence="2">
    <location>
        <begin position="4"/>
        <end position="170"/>
    </location>
</feature>
<dbReference type="NCBIfam" id="TIGR00177">
    <property type="entry name" value="molyb_syn"/>
    <property type="match status" value="1"/>
</dbReference>
<dbReference type="KEGG" id="vpy:HZI73_12430"/>
<sequence length="410" mass="44714">MTAEIIAIGTELLLGDILNTNAQYLSRQLADMGISVYFQSVVGDNEERLLETLHRAMKRTDIIITTGGLGPTTDDLSKETIAKALGLSLVEHEASMKRLISFFKSRHISMAKSNLKQAMIPEGATVLENNNGTAPGFMVKTDQNIIIVLPGPPNEMIPMYQESVKPILEDLSDGIIFSRTLKCCGIGESTVAEKIQHIIDRQTNPTIAPYAKSGEVHLRITAKSQDEAEAIKLIDTMEAEVRGIVGDYIYTTDQRTLEETVVDELREKGYTLSVAESCTGGLLSGRIINCSGVSDVYLEGFITYSNEAKMKHLGVKKEILDTYSAVSEETARAMVEGLVKHSGTSTGIAITGIAGPTGGTKEKPVGLVYISVYCGGKTIVKKYHFNGNRHKVRERAVVQGLIMLWNELNS</sequence>
<evidence type="ECO:0000256" key="1">
    <source>
        <dbReference type="HAMAP-Rule" id="MF_00226"/>
    </source>
</evidence>
<dbReference type="PANTHER" id="PTHR13939">
    <property type="entry name" value="NICOTINAMIDE-NUCLEOTIDE AMIDOHYDROLASE PNCC"/>
    <property type="match status" value="1"/>
</dbReference>
<protein>
    <recommendedName>
        <fullName evidence="1">Putative competence-damage inducible protein</fullName>
    </recommendedName>
</protein>
<dbReference type="Gene3D" id="3.40.980.10">
    <property type="entry name" value="MoaB/Mog-like domain"/>
    <property type="match status" value="1"/>
</dbReference>
<dbReference type="Gene3D" id="3.90.950.20">
    <property type="entry name" value="CinA-like"/>
    <property type="match status" value="1"/>
</dbReference>
<dbReference type="InterPro" id="IPR001453">
    <property type="entry name" value="MoaB/Mog_dom"/>
</dbReference>